<dbReference type="SUPFAM" id="SSF53474">
    <property type="entry name" value="alpha/beta-Hydrolases"/>
    <property type="match status" value="1"/>
</dbReference>
<sequence length="642" mass="70413">MSNNEMSDQMTTSSTSSLGYTSLSSAESQPLSDSVSEAAIYSICGVCAMAFHHLFPHTCDRAFCETTMTEMIRHLNLPTQVSNAMRALMEGEGGDVDAFIALIREEPTLKSSCVRIVEELVLFAVKEGWIKRGVYDARLRVLILHISGLLGVPVPIVELYEESVIEMLSEYIPQQNDEEIKIKQKRERNKKIKRYVMIGLASVGGGAIIGLTGGLAAPFVAAGAGAIIGTAGAAVLGSSAGIAVIGSLFGVAGAGLTGYKMKKRVGDIEEFAFDTLTHGRELHLTIAISGWVSQEGAQAFKDPWLSLLNSREQYCIRYESAYLLELGRAMEYFLGFAISMAAQEALKYTILSGLIAAIAWPATLVTMASAIDNPWGVCIRRSAEVGKHLAEILIARQQGRRPVTLIGFSLGARVVYFCLQEMAQRKGCEGIIEDVILLGAPVPASVDQWKAFGRVVSGRIMNGYCRGDWLLKFLYRTSSATLRIAGLQAIDWDDRKMINTDLSHIVTGHMDYARKMKQVLEAIGIRTVEEPNATTCELHMRRTHSDMTQINHKLYAQMSTSKSDSNIRRRYSEPLVSADLNPFSTHSSNFSRRSSSLESILSKISRFSGVTSTPPPMSTMSSPDSMKYSIHRKSTDFLNVPQ</sequence>
<feature type="region of interest" description="Disordered" evidence="6">
    <location>
        <begin position="1"/>
        <end position="21"/>
    </location>
</feature>
<feature type="compositionally biased region" description="Low complexity" evidence="6">
    <location>
        <begin position="11"/>
        <end position="21"/>
    </location>
</feature>
<evidence type="ECO:0000256" key="5">
    <source>
        <dbReference type="ARBA" id="ARBA00023136"/>
    </source>
</evidence>
<keyword evidence="5 7" id="KW-0472">Membrane</keyword>
<feature type="transmembrane region" description="Helical" evidence="7">
    <location>
        <begin position="226"/>
        <end position="254"/>
    </location>
</feature>
<keyword evidence="3 7" id="KW-0812">Transmembrane</keyword>
<dbReference type="EMBL" id="CAJPVJ010000022">
    <property type="protein sequence ID" value="CAG2158577.1"/>
    <property type="molecule type" value="Genomic_DNA"/>
</dbReference>
<evidence type="ECO:0008006" key="10">
    <source>
        <dbReference type="Google" id="ProtNLM"/>
    </source>
</evidence>
<feature type="compositionally biased region" description="Polar residues" evidence="6">
    <location>
        <begin position="1"/>
        <end position="10"/>
    </location>
</feature>
<name>A0A7R9LA34_9ACAR</name>
<evidence type="ECO:0000256" key="1">
    <source>
        <dbReference type="ARBA" id="ARBA00004141"/>
    </source>
</evidence>
<dbReference type="GO" id="GO:0016020">
    <property type="term" value="C:membrane"/>
    <property type="evidence" value="ECO:0007669"/>
    <property type="project" value="UniProtKB-SubCell"/>
</dbReference>
<reference evidence="8" key="1">
    <citation type="submission" date="2020-11" db="EMBL/GenBank/DDBJ databases">
        <authorList>
            <person name="Tran Van P."/>
        </authorList>
    </citation>
    <scope>NUCLEOTIDE SEQUENCE</scope>
</reference>
<gene>
    <name evidence="8" type="ORF">ONB1V03_LOCUS399</name>
</gene>
<evidence type="ECO:0000313" key="9">
    <source>
        <dbReference type="Proteomes" id="UP000728032"/>
    </source>
</evidence>
<evidence type="ECO:0000256" key="2">
    <source>
        <dbReference type="ARBA" id="ARBA00009824"/>
    </source>
</evidence>
<dbReference type="InterPro" id="IPR007941">
    <property type="entry name" value="DUF726"/>
</dbReference>
<evidence type="ECO:0000256" key="4">
    <source>
        <dbReference type="ARBA" id="ARBA00022989"/>
    </source>
</evidence>
<dbReference type="PANTHER" id="PTHR17920">
    <property type="entry name" value="TRANSMEMBRANE AND COILED-COIL DOMAIN-CONTAINING PROTEIN 4 TMCO4"/>
    <property type="match status" value="1"/>
</dbReference>
<dbReference type="OrthoDB" id="277931at2759"/>
<feature type="region of interest" description="Disordered" evidence="6">
    <location>
        <begin position="608"/>
        <end position="628"/>
    </location>
</feature>
<evidence type="ECO:0000256" key="6">
    <source>
        <dbReference type="SAM" id="MobiDB-lite"/>
    </source>
</evidence>
<keyword evidence="9" id="KW-1185">Reference proteome</keyword>
<evidence type="ECO:0000256" key="3">
    <source>
        <dbReference type="ARBA" id="ARBA00022692"/>
    </source>
</evidence>
<dbReference type="PANTHER" id="PTHR17920:SF3">
    <property type="entry name" value="TRANSMEMBRANE AND COILED-COIL DOMAIN-CONTAINING PROTEIN 4"/>
    <property type="match status" value="1"/>
</dbReference>
<keyword evidence="4 7" id="KW-1133">Transmembrane helix</keyword>
<dbReference type="Proteomes" id="UP000728032">
    <property type="component" value="Unassembled WGS sequence"/>
</dbReference>
<dbReference type="Pfam" id="PF05277">
    <property type="entry name" value="DUF726"/>
    <property type="match status" value="1"/>
</dbReference>
<dbReference type="EMBL" id="OC914847">
    <property type="protein sequence ID" value="CAD7636754.1"/>
    <property type="molecule type" value="Genomic_DNA"/>
</dbReference>
<accession>A0A7R9LA34</accession>
<evidence type="ECO:0000256" key="7">
    <source>
        <dbReference type="SAM" id="Phobius"/>
    </source>
</evidence>
<protein>
    <recommendedName>
        <fullName evidence="10">Transmembrane and coiled-coil domain-containing protein 4</fullName>
    </recommendedName>
</protein>
<feature type="transmembrane region" description="Helical" evidence="7">
    <location>
        <begin position="195"/>
        <end position="220"/>
    </location>
</feature>
<organism evidence="8">
    <name type="scientific">Oppiella nova</name>
    <dbReference type="NCBI Taxonomy" id="334625"/>
    <lineage>
        <taxon>Eukaryota</taxon>
        <taxon>Metazoa</taxon>
        <taxon>Ecdysozoa</taxon>
        <taxon>Arthropoda</taxon>
        <taxon>Chelicerata</taxon>
        <taxon>Arachnida</taxon>
        <taxon>Acari</taxon>
        <taxon>Acariformes</taxon>
        <taxon>Sarcoptiformes</taxon>
        <taxon>Oribatida</taxon>
        <taxon>Brachypylina</taxon>
        <taxon>Oppioidea</taxon>
        <taxon>Oppiidae</taxon>
        <taxon>Oppiella</taxon>
    </lineage>
</organism>
<proteinExistence type="inferred from homology"/>
<comment type="similarity">
    <text evidence="2">Belongs to the TMCO4 family.</text>
</comment>
<evidence type="ECO:0000313" key="8">
    <source>
        <dbReference type="EMBL" id="CAD7636754.1"/>
    </source>
</evidence>
<dbReference type="InterPro" id="IPR029058">
    <property type="entry name" value="AB_hydrolase_fold"/>
</dbReference>
<dbReference type="AlphaFoldDB" id="A0A7R9LA34"/>
<comment type="subcellular location">
    <subcellularLocation>
        <location evidence="1">Membrane</location>
        <topology evidence="1">Multi-pass membrane protein</topology>
    </subcellularLocation>
</comment>
<feature type="transmembrane region" description="Helical" evidence="7">
    <location>
        <begin position="348"/>
        <end position="371"/>
    </location>
</feature>